<evidence type="ECO:0000313" key="2">
    <source>
        <dbReference type="Proteomes" id="UP000499080"/>
    </source>
</evidence>
<dbReference type="EMBL" id="BGPR01000121">
    <property type="protein sequence ID" value="GBL96468.1"/>
    <property type="molecule type" value="Genomic_DNA"/>
</dbReference>
<accession>A0A4Y2BWM3</accession>
<evidence type="ECO:0000313" key="1">
    <source>
        <dbReference type="EMBL" id="GBL96468.1"/>
    </source>
</evidence>
<reference evidence="1 2" key="1">
    <citation type="journal article" date="2019" name="Sci. Rep.">
        <title>Orb-weaving spider Araneus ventricosus genome elucidates the spidroin gene catalogue.</title>
        <authorList>
            <person name="Kono N."/>
            <person name="Nakamura H."/>
            <person name="Ohtoshi R."/>
            <person name="Moran D.A.P."/>
            <person name="Shinohara A."/>
            <person name="Yoshida Y."/>
            <person name="Fujiwara M."/>
            <person name="Mori M."/>
            <person name="Tomita M."/>
            <person name="Arakawa K."/>
        </authorList>
    </citation>
    <scope>NUCLEOTIDE SEQUENCE [LARGE SCALE GENOMIC DNA]</scope>
</reference>
<sequence length="94" mass="10517">MNTKQTFEFLVIRKASTWCDKSSDKDSSTLNIAISYVESTLIIHYNRIRSIIAATKHSINNTTGVSAPMVLRNSSQVIESRIKEPNSTEDPLCV</sequence>
<gene>
    <name evidence="1" type="ORF">AVEN_229922_1</name>
</gene>
<proteinExistence type="predicted"/>
<comment type="caution">
    <text evidence="1">The sequence shown here is derived from an EMBL/GenBank/DDBJ whole genome shotgun (WGS) entry which is preliminary data.</text>
</comment>
<name>A0A4Y2BWM3_ARAVE</name>
<protein>
    <submittedName>
        <fullName evidence="1">Uncharacterized protein</fullName>
    </submittedName>
</protein>
<keyword evidence="2" id="KW-1185">Reference proteome</keyword>
<dbReference type="AlphaFoldDB" id="A0A4Y2BWM3"/>
<dbReference type="Proteomes" id="UP000499080">
    <property type="component" value="Unassembled WGS sequence"/>
</dbReference>
<organism evidence="1 2">
    <name type="scientific">Araneus ventricosus</name>
    <name type="common">Orbweaver spider</name>
    <name type="synonym">Epeira ventricosa</name>
    <dbReference type="NCBI Taxonomy" id="182803"/>
    <lineage>
        <taxon>Eukaryota</taxon>
        <taxon>Metazoa</taxon>
        <taxon>Ecdysozoa</taxon>
        <taxon>Arthropoda</taxon>
        <taxon>Chelicerata</taxon>
        <taxon>Arachnida</taxon>
        <taxon>Araneae</taxon>
        <taxon>Araneomorphae</taxon>
        <taxon>Entelegynae</taxon>
        <taxon>Araneoidea</taxon>
        <taxon>Araneidae</taxon>
        <taxon>Araneus</taxon>
    </lineage>
</organism>